<organism evidence="5">
    <name type="scientific">uncultured Caudovirales phage</name>
    <dbReference type="NCBI Taxonomy" id="2100421"/>
    <lineage>
        <taxon>Viruses</taxon>
        <taxon>Duplodnaviria</taxon>
        <taxon>Heunggongvirae</taxon>
        <taxon>Uroviricota</taxon>
        <taxon>Caudoviricetes</taxon>
        <taxon>Peduoviridae</taxon>
        <taxon>Maltschvirus</taxon>
        <taxon>Maltschvirus maltsch</taxon>
    </lineage>
</organism>
<dbReference type="GO" id="GO:0046872">
    <property type="term" value="F:metal ion binding"/>
    <property type="evidence" value="ECO:0007669"/>
    <property type="project" value="UniProtKB-KW"/>
</dbReference>
<dbReference type="EMBL" id="LR796342">
    <property type="protein sequence ID" value="CAB4138305.1"/>
    <property type="molecule type" value="Genomic_DNA"/>
</dbReference>
<evidence type="ECO:0000313" key="5">
    <source>
        <dbReference type="EMBL" id="CAB4138305.1"/>
    </source>
</evidence>
<evidence type="ECO:0000256" key="3">
    <source>
        <dbReference type="ARBA" id="ARBA00022833"/>
    </source>
</evidence>
<dbReference type="PANTHER" id="PTHR12589">
    <property type="entry name" value="PYRUVOYL TETRAHYDROBIOPTERIN SYNTHASE"/>
    <property type="match status" value="1"/>
</dbReference>
<name>A0A6J5LV31_9CAUD</name>
<proteinExistence type="predicted"/>
<evidence type="ECO:0000256" key="4">
    <source>
        <dbReference type="ARBA" id="ARBA00023239"/>
    </source>
</evidence>
<reference evidence="5" key="1">
    <citation type="submission" date="2020-04" db="EMBL/GenBank/DDBJ databases">
        <authorList>
            <person name="Chiriac C."/>
            <person name="Salcher M."/>
            <person name="Ghai R."/>
            <person name="Kavagutti S V."/>
        </authorList>
    </citation>
    <scope>NUCLEOTIDE SEQUENCE</scope>
</reference>
<keyword evidence="3" id="KW-0862">Zinc</keyword>
<protein>
    <submittedName>
        <fullName evidence="5">COG0720 6-pyruvoyl-tetrahydropterin synthase</fullName>
    </submittedName>
</protein>
<evidence type="ECO:0000256" key="2">
    <source>
        <dbReference type="ARBA" id="ARBA00022723"/>
    </source>
</evidence>
<dbReference type="InterPro" id="IPR038418">
    <property type="entry name" value="6-PTP_synth/QueD_sf"/>
</dbReference>
<sequence>MPRRNPTCTRRIQFCAGHRVMGHESKCANLHGHNYVAFFEAEADAALDQVGRVIDFSVLKSAIGGWIDEKWDHGMILCKDDERAIAAVTSVCGCGSLENGKAQKLYLMPSNPTAENMAEYLLREICPALLAGTGVTISKVVIWETENCYATAQIENGNE</sequence>
<comment type="cofactor">
    <cofactor evidence="1">
        <name>Zn(2+)</name>
        <dbReference type="ChEBI" id="CHEBI:29105"/>
    </cofactor>
</comment>
<dbReference type="InterPro" id="IPR007115">
    <property type="entry name" value="6-PTP_synth/QueD"/>
</dbReference>
<dbReference type="PANTHER" id="PTHR12589:SF7">
    <property type="entry name" value="6-PYRUVOYL TETRAHYDROBIOPTERIN SYNTHASE"/>
    <property type="match status" value="1"/>
</dbReference>
<accession>A0A6J5LV31</accession>
<evidence type="ECO:0000256" key="1">
    <source>
        <dbReference type="ARBA" id="ARBA00001947"/>
    </source>
</evidence>
<gene>
    <name evidence="5" type="ORF">UFOVP329_67</name>
</gene>
<dbReference type="GO" id="GO:0016829">
    <property type="term" value="F:lyase activity"/>
    <property type="evidence" value="ECO:0007669"/>
    <property type="project" value="UniProtKB-KW"/>
</dbReference>
<keyword evidence="4" id="KW-0456">Lyase</keyword>
<keyword evidence="2" id="KW-0479">Metal-binding</keyword>
<dbReference type="SUPFAM" id="SSF55620">
    <property type="entry name" value="Tetrahydrobiopterin biosynthesis enzymes-like"/>
    <property type="match status" value="1"/>
</dbReference>
<dbReference type="Gene3D" id="3.30.479.10">
    <property type="entry name" value="6-pyruvoyl tetrahydropterin synthase/QueD"/>
    <property type="match status" value="1"/>
</dbReference>
<dbReference type="Pfam" id="PF01242">
    <property type="entry name" value="PTPS"/>
    <property type="match status" value="1"/>
</dbReference>